<evidence type="ECO:0000259" key="8">
    <source>
        <dbReference type="PROSITE" id="PS50011"/>
    </source>
</evidence>
<feature type="compositionally biased region" description="Basic and acidic residues" evidence="7">
    <location>
        <begin position="405"/>
        <end position="417"/>
    </location>
</feature>
<dbReference type="GO" id="GO:0035556">
    <property type="term" value="P:intracellular signal transduction"/>
    <property type="evidence" value="ECO:0007669"/>
    <property type="project" value="TreeGrafter"/>
</dbReference>
<dbReference type="InterPro" id="IPR000719">
    <property type="entry name" value="Prot_kinase_dom"/>
</dbReference>
<feature type="domain" description="Protein kinase" evidence="8">
    <location>
        <begin position="88"/>
        <end position="335"/>
    </location>
</feature>
<keyword evidence="10" id="KW-1185">Reference proteome</keyword>
<dbReference type="Proteomes" id="UP000186817">
    <property type="component" value="Unassembled WGS sequence"/>
</dbReference>
<feature type="compositionally biased region" description="Polar residues" evidence="7">
    <location>
        <begin position="535"/>
        <end position="559"/>
    </location>
</feature>
<dbReference type="SMART" id="SM00220">
    <property type="entry name" value="S_TKc"/>
    <property type="match status" value="1"/>
</dbReference>
<dbReference type="GO" id="GO:0005737">
    <property type="term" value="C:cytoplasm"/>
    <property type="evidence" value="ECO:0007669"/>
    <property type="project" value="TreeGrafter"/>
</dbReference>
<reference evidence="9 10" key="1">
    <citation type="submission" date="2016-02" db="EMBL/GenBank/DDBJ databases">
        <title>Genome analysis of coral dinoflagellate symbionts highlights evolutionary adaptations to a symbiotic lifestyle.</title>
        <authorList>
            <person name="Aranda M."/>
            <person name="Li Y."/>
            <person name="Liew Y.J."/>
            <person name="Baumgarten S."/>
            <person name="Simakov O."/>
            <person name="Wilson M."/>
            <person name="Piel J."/>
            <person name="Ashoor H."/>
            <person name="Bougouffa S."/>
            <person name="Bajic V.B."/>
            <person name="Ryu T."/>
            <person name="Ravasi T."/>
            <person name="Bayer T."/>
            <person name="Micklem G."/>
            <person name="Kim H."/>
            <person name="Bhak J."/>
            <person name="Lajeunesse T.C."/>
            <person name="Voolstra C.R."/>
        </authorList>
    </citation>
    <scope>NUCLEOTIDE SEQUENCE [LARGE SCALE GENOMIC DNA]</scope>
    <source>
        <strain evidence="9 10">CCMP2467</strain>
    </source>
</reference>
<dbReference type="PROSITE" id="PS00108">
    <property type="entry name" value="PROTEIN_KINASE_ST"/>
    <property type="match status" value="1"/>
</dbReference>
<gene>
    <name evidence="9" type="primary">KIN11</name>
    <name evidence="9" type="ORF">AK812_SmicGene33733</name>
</gene>
<dbReference type="OMA" id="NHANISH"/>
<protein>
    <submittedName>
        <fullName evidence="9">SNF1-related protein kinase catalytic subunit alpha KIN11</fullName>
    </submittedName>
</protein>
<comment type="subunit">
    <text evidence="1">Monomer.</text>
</comment>
<evidence type="ECO:0000256" key="1">
    <source>
        <dbReference type="ARBA" id="ARBA00011245"/>
    </source>
</evidence>
<evidence type="ECO:0000313" key="9">
    <source>
        <dbReference type="EMBL" id="OLP85303.1"/>
    </source>
</evidence>
<dbReference type="InterPro" id="IPR011009">
    <property type="entry name" value="Kinase-like_dom_sf"/>
</dbReference>
<sequence>MAGRHAMMAHVCHTNRSVPIAMLRSELWQLLTLKHKNCLRGACSCWGDQVTVTFNETSKAFWRLHVLHIGIGYSQANVMPMKTAPGFVVAWRVNGEGTFGKVKLGRHILTGERVAVKVLEKVADIERVAREVQLLKLIRHPHVVQLFEIIETRGQPELYLIMEYASGGELFDYIVQNQRVPAAAAPLTLPPQKVEQIHAMNVVHRDLKPENLLLDEHKCIKIVDFGLSNRFDDNQLLRTACGSPCYAPPEMVSGQSYVPQMCDLWSCGVILFAMVCGFLPFEDSNTSALYKKILAANYTAPSFITDSVKELIAGLLTVDPAKRFTIADVRAHEWYRQLPEASVRPRDLVSRQCGLEEDVLQELKCHGFPQEYATNCLLNNKHNSVTTTYYLLAAKRRRMAEHLQLRESERAREDRARSPVPSPGASAMDERPAAEPLRENSTGADGKVHVLGSGSGTTQKDNEKADARAEAAAILREATPEPRPEHNTAVSPPSSTRAGVTRPGSARTGASPQDISRDSQVSTPTAISGRAAVTRPNSLRATQASGSDVTRDTQVSPPTSGRIGVTRPTSARAGASPQDVVARHTPTSARVTVPNSPTPSIASSSGGVSADIRMDIQAHYVLRMAQTPASVARSSTVPSRPVIQGTPQTAPSTPRQPSSRGVPEVSKVGHRMVASPNPSHRVTLSNSARAARVPEVRPDQQATSQARYVVRPMVVGGRVAGSSPVQVSRRVVTGHGAQATPSTPRQPTSRGVVAPTARMAYPTAWAYGRVR</sequence>
<dbReference type="EMBL" id="LSRX01000984">
    <property type="protein sequence ID" value="OLP85303.1"/>
    <property type="molecule type" value="Genomic_DNA"/>
</dbReference>
<evidence type="ECO:0000256" key="4">
    <source>
        <dbReference type="ARBA" id="ARBA00022741"/>
    </source>
</evidence>
<keyword evidence="5 9" id="KW-0418">Kinase</keyword>
<evidence type="ECO:0000256" key="5">
    <source>
        <dbReference type="ARBA" id="ARBA00022777"/>
    </source>
</evidence>
<dbReference type="AlphaFoldDB" id="A0A1Q9CQV4"/>
<feature type="compositionally biased region" description="Polar residues" evidence="7">
    <location>
        <begin position="508"/>
        <end position="526"/>
    </location>
</feature>
<feature type="compositionally biased region" description="Basic and acidic residues" evidence="7">
    <location>
        <begin position="428"/>
        <end position="438"/>
    </location>
</feature>
<keyword evidence="4" id="KW-0547">Nucleotide-binding</keyword>
<organism evidence="9 10">
    <name type="scientific">Symbiodinium microadriaticum</name>
    <name type="common">Dinoflagellate</name>
    <name type="synonym">Zooxanthella microadriatica</name>
    <dbReference type="NCBI Taxonomy" id="2951"/>
    <lineage>
        <taxon>Eukaryota</taxon>
        <taxon>Sar</taxon>
        <taxon>Alveolata</taxon>
        <taxon>Dinophyceae</taxon>
        <taxon>Suessiales</taxon>
        <taxon>Symbiodiniaceae</taxon>
        <taxon>Symbiodinium</taxon>
    </lineage>
</organism>
<dbReference type="PANTHER" id="PTHR24346">
    <property type="entry name" value="MAP/MICROTUBULE AFFINITY-REGULATING KINASE"/>
    <property type="match status" value="1"/>
</dbReference>
<accession>A0A1Q9CQV4</accession>
<evidence type="ECO:0000256" key="2">
    <source>
        <dbReference type="ARBA" id="ARBA00022527"/>
    </source>
</evidence>
<dbReference type="FunFam" id="1.10.510.10:FF:000571">
    <property type="entry name" value="Maternal embryonic leucine zipper kinase"/>
    <property type="match status" value="1"/>
</dbReference>
<dbReference type="GO" id="GO:0005524">
    <property type="term" value="F:ATP binding"/>
    <property type="evidence" value="ECO:0007669"/>
    <property type="project" value="UniProtKB-KW"/>
</dbReference>
<feature type="compositionally biased region" description="Polar residues" evidence="7">
    <location>
        <begin position="645"/>
        <end position="659"/>
    </location>
</feature>
<feature type="compositionally biased region" description="Polar residues" evidence="7">
    <location>
        <begin position="488"/>
        <end position="498"/>
    </location>
</feature>
<dbReference type="PROSITE" id="PS50011">
    <property type="entry name" value="PROTEIN_KINASE_DOM"/>
    <property type="match status" value="1"/>
</dbReference>
<feature type="compositionally biased region" description="Basic and acidic residues" evidence="7">
    <location>
        <begin position="460"/>
        <end position="469"/>
    </location>
</feature>
<comment type="caution">
    <text evidence="9">The sequence shown here is derived from an EMBL/GenBank/DDBJ whole genome shotgun (WGS) entry which is preliminary data.</text>
</comment>
<feature type="region of interest" description="Disordered" evidence="7">
    <location>
        <begin position="631"/>
        <end position="703"/>
    </location>
</feature>
<evidence type="ECO:0000256" key="3">
    <source>
        <dbReference type="ARBA" id="ARBA00022679"/>
    </source>
</evidence>
<keyword evidence="6" id="KW-0067">ATP-binding</keyword>
<feature type="compositionally biased region" description="Polar residues" evidence="7">
    <location>
        <begin position="676"/>
        <end position="688"/>
    </location>
</feature>
<evidence type="ECO:0000313" key="10">
    <source>
        <dbReference type="Proteomes" id="UP000186817"/>
    </source>
</evidence>
<evidence type="ECO:0000256" key="7">
    <source>
        <dbReference type="SAM" id="MobiDB-lite"/>
    </source>
</evidence>
<dbReference type="PANTHER" id="PTHR24346:SF82">
    <property type="entry name" value="KP78A-RELATED"/>
    <property type="match status" value="1"/>
</dbReference>
<keyword evidence="2" id="KW-0723">Serine/threonine-protein kinase</keyword>
<name>A0A1Q9CQV4_SYMMI</name>
<dbReference type="SUPFAM" id="SSF56112">
    <property type="entry name" value="Protein kinase-like (PK-like)"/>
    <property type="match status" value="1"/>
</dbReference>
<feature type="region of interest" description="Disordered" evidence="7">
    <location>
        <begin position="405"/>
        <end position="607"/>
    </location>
</feature>
<evidence type="ECO:0000256" key="6">
    <source>
        <dbReference type="ARBA" id="ARBA00022840"/>
    </source>
</evidence>
<dbReference type="InterPro" id="IPR008271">
    <property type="entry name" value="Ser/Thr_kinase_AS"/>
</dbReference>
<dbReference type="Pfam" id="PF00069">
    <property type="entry name" value="Pkinase"/>
    <property type="match status" value="1"/>
</dbReference>
<dbReference type="GO" id="GO:0004674">
    <property type="term" value="F:protein serine/threonine kinase activity"/>
    <property type="evidence" value="ECO:0007669"/>
    <property type="project" value="UniProtKB-KW"/>
</dbReference>
<keyword evidence="3" id="KW-0808">Transferase</keyword>
<dbReference type="Gene3D" id="1.10.510.10">
    <property type="entry name" value="Transferase(Phosphotransferase) domain 1"/>
    <property type="match status" value="1"/>
</dbReference>
<dbReference type="OrthoDB" id="193931at2759"/>
<proteinExistence type="predicted"/>
<dbReference type="CDD" id="cd14003">
    <property type="entry name" value="STKc_AMPK-like"/>
    <property type="match status" value="1"/>
</dbReference>
<dbReference type="CDD" id="cd14335">
    <property type="entry name" value="UBA_SnRK1_plant"/>
    <property type="match status" value="1"/>
</dbReference>
<feature type="compositionally biased region" description="Polar residues" evidence="7">
    <location>
        <begin position="585"/>
        <end position="607"/>
    </location>
</feature>